<evidence type="ECO:0000313" key="2">
    <source>
        <dbReference type="Proteomes" id="UP000179636"/>
    </source>
</evidence>
<name>A0A1S1KGT3_9MYCO</name>
<accession>A0A1S1KGT3</accession>
<protein>
    <submittedName>
        <fullName evidence="1">Uncharacterized protein</fullName>
    </submittedName>
</protein>
<keyword evidence="2" id="KW-1185">Reference proteome</keyword>
<dbReference type="STRING" id="1908205.BKG60_00030"/>
<evidence type="ECO:0000313" key="1">
    <source>
        <dbReference type="EMBL" id="OHU07282.1"/>
    </source>
</evidence>
<gene>
    <name evidence="1" type="ORF">BKG61_05055</name>
</gene>
<sequence length="85" mass="9179">MVTTQCLLGRFTCTTAGSDRGAVLALQPCSEHRAPTGAVIWIGPVNTEADAQDACDWIAAGRWNRENLPGRLRADLNLARISSRN</sequence>
<reference evidence="1 2" key="1">
    <citation type="submission" date="2016-10" db="EMBL/GenBank/DDBJ databases">
        <title>Evaluation of Human, Animal and Environmental Mycobacterium chelonae Isolates by Core Genome Phylogenomic Analysis, Targeted Gene Comparison, and Anti-microbial Susceptibility Patterns: A Tale of Mistaken Identities.</title>
        <authorList>
            <person name="Fogelson S.B."/>
            <person name="Camus A.C."/>
            <person name="Lorenz W."/>
            <person name="Vasireddy R."/>
            <person name="Vasireddy S."/>
            <person name="Smith T."/>
            <person name="Brown-Elliott B.A."/>
            <person name="Wallace R.J.Jr."/>
            <person name="Hasan N.A."/>
            <person name="Reischl U."/>
            <person name="Sanchez S."/>
        </authorList>
    </citation>
    <scope>NUCLEOTIDE SEQUENCE [LARGE SCALE GENOMIC DNA]</scope>
    <source>
        <strain evidence="1 2">24999</strain>
    </source>
</reference>
<dbReference type="EMBL" id="MLHV01000003">
    <property type="protein sequence ID" value="OHU07282.1"/>
    <property type="molecule type" value="Genomic_DNA"/>
</dbReference>
<proteinExistence type="predicted"/>
<dbReference type="AlphaFoldDB" id="A0A1S1KGT3"/>
<dbReference type="Proteomes" id="UP000179636">
    <property type="component" value="Unassembled WGS sequence"/>
</dbReference>
<comment type="caution">
    <text evidence="1">The sequence shown here is derived from an EMBL/GenBank/DDBJ whole genome shotgun (WGS) entry which is preliminary data.</text>
</comment>
<organism evidence="1 2">
    <name type="scientific">Mycobacterium syngnathidarum</name>
    <dbReference type="NCBI Taxonomy" id="1908205"/>
    <lineage>
        <taxon>Bacteria</taxon>
        <taxon>Bacillati</taxon>
        <taxon>Actinomycetota</taxon>
        <taxon>Actinomycetes</taxon>
        <taxon>Mycobacteriales</taxon>
        <taxon>Mycobacteriaceae</taxon>
        <taxon>Mycobacterium</taxon>
    </lineage>
</organism>